<evidence type="ECO:0000313" key="1">
    <source>
        <dbReference type="EMBL" id="CDX34991.1"/>
    </source>
</evidence>
<evidence type="ECO:0000313" key="2">
    <source>
        <dbReference type="Proteomes" id="UP000046373"/>
    </source>
</evidence>
<organism evidence="1 2">
    <name type="scientific">Mesorhizobium plurifarium</name>
    <dbReference type="NCBI Taxonomy" id="69974"/>
    <lineage>
        <taxon>Bacteria</taxon>
        <taxon>Pseudomonadati</taxon>
        <taxon>Pseudomonadota</taxon>
        <taxon>Alphaproteobacteria</taxon>
        <taxon>Hyphomicrobiales</taxon>
        <taxon>Phyllobacteriaceae</taxon>
        <taxon>Mesorhizobium</taxon>
    </lineage>
</organism>
<protein>
    <submittedName>
        <fullName evidence="1">Uncharacterized protein</fullName>
    </submittedName>
</protein>
<dbReference type="Proteomes" id="UP000046373">
    <property type="component" value="Unassembled WGS sequence"/>
</dbReference>
<accession>A0A090F0G0</accession>
<proteinExistence type="predicted"/>
<sequence length="62" mass="6935">MTKKPAPRAEESQVEKFRKAARELGTDQSDEAFESALGKVAHAPKLTNAQIKELARRKREGK</sequence>
<dbReference type="AlphaFoldDB" id="A0A090F0G0"/>
<reference evidence="1 2" key="1">
    <citation type="submission" date="2014-08" db="EMBL/GenBank/DDBJ databases">
        <authorList>
            <person name="Moulin Lionel"/>
        </authorList>
    </citation>
    <scope>NUCLEOTIDE SEQUENCE [LARGE SCALE GENOMIC DNA]</scope>
</reference>
<dbReference type="EMBL" id="CCNB01000012">
    <property type="protein sequence ID" value="CDX34991.1"/>
    <property type="molecule type" value="Genomic_DNA"/>
</dbReference>
<gene>
    <name evidence="1" type="ORF">MPLDJ20_20023</name>
</gene>
<name>A0A090F0G0_MESPL</name>